<dbReference type="Proteomes" id="UP000186817">
    <property type="component" value="Unassembled WGS sequence"/>
</dbReference>
<dbReference type="EMBL" id="LSRX01000206">
    <property type="protein sequence ID" value="OLQ04601.1"/>
    <property type="molecule type" value="Genomic_DNA"/>
</dbReference>
<sequence length="373" mass="41151">MKDLSTLPQIIQSFVLGNLWEAEPNHSVPQTCKTFCGLWRQYGAAKALLTSESGTAYFFRLWLAEFMKGQALTTQSASGPPHSPIFHFVAKVQTDSQLSEAPRYLDCGDSLSLYLARLNPPDIESERLQCLWDKVAAVLRGEQLRGASLLLAYAQNSESMAADLVVLLRDSSGLSLLRCSGDCAYNEVYISTHGVAAGGLRKAVKQVWECRGIDLEESMDKLFRCLSFKPSWSEDWESQMDFDFEADSDDAMQTYLEKLWSGAGPSRIWSMAAVALHHLPSSIVFLDGDLFPSSLESSFWAKGSTGYQPLPVSKVPESLAPLREETKPEPAVQEVPEEDIATPDLQEIAWSVKALEAQATDFVTGPQSSVLHS</sequence>
<protein>
    <submittedName>
        <fullName evidence="1">Uncharacterized protein</fullName>
    </submittedName>
</protein>
<name>A0A1Q9EB18_SYMMI</name>
<organism evidence="1 2">
    <name type="scientific">Symbiodinium microadriaticum</name>
    <name type="common">Dinoflagellate</name>
    <name type="synonym">Zooxanthella microadriatica</name>
    <dbReference type="NCBI Taxonomy" id="2951"/>
    <lineage>
        <taxon>Eukaryota</taxon>
        <taxon>Sar</taxon>
        <taxon>Alveolata</taxon>
        <taxon>Dinophyceae</taxon>
        <taxon>Suessiales</taxon>
        <taxon>Symbiodiniaceae</taxon>
        <taxon>Symbiodinium</taxon>
    </lineage>
</organism>
<evidence type="ECO:0000313" key="2">
    <source>
        <dbReference type="Proteomes" id="UP000186817"/>
    </source>
</evidence>
<accession>A0A1Q9EB18</accession>
<comment type="caution">
    <text evidence="1">The sequence shown here is derived from an EMBL/GenBank/DDBJ whole genome shotgun (WGS) entry which is preliminary data.</text>
</comment>
<keyword evidence="2" id="KW-1185">Reference proteome</keyword>
<proteinExistence type="predicted"/>
<evidence type="ECO:0000313" key="1">
    <source>
        <dbReference type="EMBL" id="OLQ04601.1"/>
    </source>
</evidence>
<gene>
    <name evidence="1" type="ORF">AK812_SmicGene12301</name>
</gene>
<dbReference type="OrthoDB" id="414080at2759"/>
<dbReference type="AlphaFoldDB" id="A0A1Q9EB18"/>
<reference evidence="1 2" key="1">
    <citation type="submission" date="2016-02" db="EMBL/GenBank/DDBJ databases">
        <title>Genome analysis of coral dinoflagellate symbionts highlights evolutionary adaptations to a symbiotic lifestyle.</title>
        <authorList>
            <person name="Aranda M."/>
            <person name="Li Y."/>
            <person name="Liew Y.J."/>
            <person name="Baumgarten S."/>
            <person name="Simakov O."/>
            <person name="Wilson M."/>
            <person name="Piel J."/>
            <person name="Ashoor H."/>
            <person name="Bougouffa S."/>
            <person name="Bajic V.B."/>
            <person name="Ryu T."/>
            <person name="Ravasi T."/>
            <person name="Bayer T."/>
            <person name="Micklem G."/>
            <person name="Kim H."/>
            <person name="Bhak J."/>
            <person name="Lajeunesse T.C."/>
            <person name="Voolstra C.R."/>
        </authorList>
    </citation>
    <scope>NUCLEOTIDE SEQUENCE [LARGE SCALE GENOMIC DNA]</scope>
    <source>
        <strain evidence="1 2">CCMP2467</strain>
    </source>
</reference>